<dbReference type="InterPro" id="IPR010181">
    <property type="entry name" value="CGCAxxGCC_motif"/>
</dbReference>
<gene>
    <name evidence="1" type="ORF">FAK_37830</name>
</gene>
<dbReference type="EMBL" id="AP028679">
    <property type="protein sequence ID" value="BEQ16717.1"/>
    <property type="molecule type" value="Genomic_DNA"/>
</dbReference>
<evidence type="ECO:0008006" key="3">
    <source>
        <dbReference type="Google" id="ProtNLM"/>
    </source>
</evidence>
<name>A0AAU9EJW3_9BACT</name>
<organism evidence="1 2">
    <name type="scientific">Desulfoferula mesophila</name>
    <dbReference type="NCBI Taxonomy" id="3058419"/>
    <lineage>
        <taxon>Bacteria</taxon>
        <taxon>Pseudomonadati</taxon>
        <taxon>Thermodesulfobacteriota</taxon>
        <taxon>Desulfarculia</taxon>
        <taxon>Desulfarculales</taxon>
        <taxon>Desulfarculaceae</taxon>
        <taxon>Desulfoferula</taxon>
    </lineage>
</organism>
<dbReference type="KEGG" id="dmp:FAK_37830"/>
<dbReference type="SUPFAM" id="SSF48695">
    <property type="entry name" value="Multiheme cytochromes"/>
    <property type="match status" value="1"/>
</dbReference>
<reference evidence="2" key="1">
    <citation type="journal article" date="2023" name="Arch. Microbiol.">
        <title>Desulfoferula mesophilus gen. nov. sp. nov., a mesophilic sulfate-reducing bacterium isolated from a brackish lake sediment.</title>
        <authorList>
            <person name="Watanabe T."/>
            <person name="Yabe T."/>
            <person name="Tsuji J.M."/>
            <person name="Fukui M."/>
        </authorList>
    </citation>
    <scope>NUCLEOTIDE SEQUENCE [LARGE SCALE GENOMIC DNA]</scope>
    <source>
        <strain evidence="2">12FAK</strain>
    </source>
</reference>
<keyword evidence="2" id="KW-1185">Reference proteome</keyword>
<dbReference type="Proteomes" id="UP001366166">
    <property type="component" value="Chromosome"/>
</dbReference>
<evidence type="ECO:0000313" key="2">
    <source>
        <dbReference type="Proteomes" id="UP001366166"/>
    </source>
</evidence>
<protein>
    <recommendedName>
        <fullName evidence="3">C_GCAxxG_C_C family protein</fullName>
    </recommendedName>
</protein>
<sequence length="220" mass="22900">MTFPPIQLKFIKPAPHEGFKRGVAIPTGRERSIFKTSQHNSPETQDISQLVGAKAQELFSRGHMLCAPAVLTALNLGLGGGLDQPLVNNLTAGLGEGLGGAGCLCGAVSGACVGLGLFIGAGKDGGRASRRVAEASHQLHDSFKAERGSTCCRVLSKKVKDDKKAHMAQCAELSGLAAELACRAILLQRPELAQTADLDYLSQKVAKKSGLARLATAVSS</sequence>
<dbReference type="NCBIfam" id="TIGR01909">
    <property type="entry name" value="C_GCAxxG_C_C"/>
    <property type="match status" value="1"/>
</dbReference>
<dbReference type="InterPro" id="IPR036280">
    <property type="entry name" value="Multihaem_cyt_sf"/>
</dbReference>
<evidence type="ECO:0000313" key="1">
    <source>
        <dbReference type="EMBL" id="BEQ16717.1"/>
    </source>
</evidence>
<dbReference type="Pfam" id="PF09719">
    <property type="entry name" value="C_GCAxxG_C_C"/>
    <property type="match status" value="1"/>
</dbReference>
<accession>A0AAU9EJW3</accession>
<proteinExistence type="predicted"/>
<dbReference type="AlphaFoldDB" id="A0AAU9EJW3"/>